<keyword evidence="3" id="KW-1185">Reference proteome</keyword>
<reference evidence="2 3" key="1">
    <citation type="submission" date="2019-01" db="EMBL/GenBank/DDBJ databases">
        <title>Litorilituus lipolytica sp. nov., isolated from intertidal sand of the Yellow Sea in China.</title>
        <authorList>
            <person name="Liu A."/>
        </authorList>
    </citation>
    <scope>NUCLEOTIDE SEQUENCE [LARGE SCALE GENOMIC DNA]</scope>
    <source>
        <strain evidence="2 3">RZ04</strain>
    </source>
</reference>
<dbReference type="AlphaFoldDB" id="A0A502KT26"/>
<feature type="signal peptide" evidence="1">
    <location>
        <begin position="1"/>
        <end position="19"/>
    </location>
</feature>
<dbReference type="Proteomes" id="UP000315303">
    <property type="component" value="Unassembled WGS sequence"/>
</dbReference>
<gene>
    <name evidence="2" type="ORF">EPA86_15240</name>
</gene>
<organism evidence="2 3">
    <name type="scientific">Litorilituus lipolyticus</name>
    <dbReference type="NCBI Taxonomy" id="2491017"/>
    <lineage>
        <taxon>Bacteria</taxon>
        <taxon>Pseudomonadati</taxon>
        <taxon>Pseudomonadota</taxon>
        <taxon>Gammaproteobacteria</taxon>
        <taxon>Alteromonadales</taxon>
        <taxon>Colwelliaceae</taxon>
        <taxon>Litorilituus</taxon>
    </lineage>
</organism>
<evidence type="ECO:0000313" key="2">
    <source>
        <dbReference type="EMBL" id="TPH12783.1"/>
    </source>
</evidence>
<feature type="chain" id="PRO_5021378665" evidence="1">
    <location>
        <begin position="20"/>
        <end position="122"/>
    </location>
</feature>
<dbReference type="RefSeq" id="WP_140605139.1">
    <property type="nucleotide sequence ID" value="NZ_SAWY01000038.1"/>
</dbReference>
<evidence type="ECO:0000313" key="3">
    <source>
        <dbReference type="Proteomes" id="UP000315303"/>
    </source>
</evidence>
<proteinExistence type="predicted"/>
<dbReference type="EMBL" id="SAWY01000038">
    <property type="protein sequence ID" value="TPH12783.1"/>
    <property type="molecule type" value="Genomic_DNA"/>
</dbReference>
<comment type="caution">
    <text evidence="2">The sequence shown here is derived from an EMBL/GenBank/DDBJ whole genome shotgun (WGS) entry which is preliminary data.</text>
</comment>
<sequence length="122" mass="13641">MKKILIALLLITTYGTANANNPNWVNIGKEVASNGEIEIIFEVTPLATFPNRNVCIKSEKRLKYPRFIIDGKEAGYSSNEGYNFCYDFWMANALAKGNELVIKQGKSEIKHSLIGLSKALQE</sequence>
<keyword evidence="1" id="KW-0732">Signal</keyword>
<evidence type="ECO:0000256" key="1">
    <source>
        <dbReference type="SAM" id="SignalP"/>
    </source>
</evidence>
<accession>A0A502KT26</accession>
<name>A0A502KT26_9GAMM</name>
<protein>
    <submittedName>
        <fullName evidence="2">Uncharacterized protein</fullName>
    </submittedName>
</protein>